<dbReference type="HOGENOM" id="CLU_060699_1_1_9"/>
<dbReference type="GeneID" id="84817724"/>
<evidence type="ECO:0000313" key="4">
    <source>
        <dbReference type="EMBL" id="ESK65433.1"/>
    </source>
</evidence>
<dbReference type="InterPro" id="IPR001034">
    <property type="entry name" value="DeoR_HTH"/>
</dbReference>
<dbReference type="SMART" id="SM00420">
    <property type="entry name" value="HTH_DEOR"/>
    <property type="match status" value="1"/>
</dbReference>
<proteinExistence type="predicted"/>
<dbReference type="eggNOG" id="COG1349">
    <property type="taxonomic scope" value="Bacteria"/>
</dbReference>
<sequence>MKRSVQDVRQRRDLMIQALNQSPSKSLTVESLAQLAKVSTMTVRRDLNLLAKMGIIERHHGYAILNEVPFFEGDTQNPHIEQIKQAIAEKAATYIEEKMTIYMNTSTTAMHVMDYLKETPVTVVTNNLRMSEQEMHPSSTIILSGGEIHFPKAALVGELAADSLRHINANICIMGCSGINAQVGITTGDFRESKVNQLMVQNSHGLVIVVADYRKIGVTSNFQVAGIQKIDILITDTYGDPALLKEIEEAGVTVIQIDEAS</sequence>
<keyword evidence="2" id="KW-0804">Transcription</keyword>
<dbReference type="Gene3D" id="3.40.50.1360">
    <property type="match status" value="1"/>
</dbReference>
<dbReference type="PROSITE" id="PS51000">
    <property type="entry name" value="HTH_DEOR_2"/>
    <property type="match status" value="1"/>
</dbReference>
<dbReference type="AlphaFoldDB" id="W1Q2V8"/>
<dbReference type="PRINTS" id="PR00037">
    <property type="entry name" value="HTHLACR"/>
</dbReference>
<dbReference type="SMART" id="SM01134">
    <property type="entry name" value="DeoRC"/>
    <property type="match status" value="1"/>
</dbReference>
<organism evidence="4 5">
    <name type="scientific">Abiotrophia defectiva ATCC 49176</name>
    <dbReference type="NCBI Taxonomy" id="592010"/>
    <lineage>
        <taxon>Bacteria</taxon>
        <taxon>Bacillati</taxon>
        <taxon>Bacillota</taxon>
        <taxon>Bacilli</taxon>
        <taxon>Lactobacillales</taxon>
        <taxon>Aerococcaceae</taxon>
        <taxon>Abiotrophia</taxon>
    </lineage>
</organism>
<dbReference type="GO" id="GO:0003700">
    <property type="term" value="F:DNA-binding transcription factor activity"/>
    <property type="evidence" value="ECO:0007669"/>
    <property type="project" value="InterPro"/>
</dbReference>
<dbReference type="RefSeq" id="WP_023391857.1">
    <property type="nucleotide sequence ID" value="NZ_KI535340.1"/>
</dbReference>
<dbReference type="SUPFAM" id="SSF46785">
    <property type="entry name" value="Winged helix' DNA-binding domain"/>
    <property type="match status" value="1"/>
</dbReference>
<dbReference type="SUPFAM" id="SSF100950">
    <property type="entry name" value="NagB/RpiA/CoA transferase-like"/>
    <property type="match status" value="1"/>
</dbReference>
<evidence type="ECO:0000256" key="2">
    <source>
        <dbReference type="ARBA" id="ARBA00023163"/>
    </source>
</evidence>
<dbReference type="InterPro" id="IPR050313">
    <property type="entry name" value="Carb_Metab_HTH_regulators"/>
</dbReference>
<dbReference type="Pfam" id="PF08220">
    <property type="entry name" value="HTH_DeoR"/>
    <property type="match status" value="1"/>
</dbReference>
<gene>
    <name evidence="4" type="ORF">GCWU000182_001214</name>
</gene>
<dbReference type="InterPro" id="IPR036390">
    <property type="entry name" value="WH_DNA-bd_sf"/>
</dbReference>
<dbReference type="InterPro" id="IPR036388">
    <property type="entry name" value="WH-like_DNA-bd_sf"/>
</dbReference>
<comment type="caution">
    <text evidence="4">The sequence shown here is derived from an EMBL/GenBank/DDBJ whole genome shotgun (WGS) entry which is preliminary data.</text>
</comment>
<dbReference type="EMBL" id="ACIN03000012">
    <property type="protein sequence ID" value="ESK65433.1"/>
    <property type="molecule type" value="Genomic_DNA"/>
</dbReference>
<dbReference type="Pfam" id="PF00455">
    <property type="entry name" value="DeoRC"/>
    <property type="match status" value="1"/>
</dbReference>
<dbReference type="Gene3D" id="1.10.10.10">
    <property type="entry name" value="Winged helix-like DNA-binding domain superfamily/Winged helix DNA-binding domain"/>
    <property type="match status" value="1"/>
</dbReference>
<name>W1Q2V8_ABIDE</name>
<dbReference type="PANTHER" id="PTHR30363:SF44">
    <property type="entry name" value="AGA OPERON TRANSCRIPTIONAL REPRESSOR-RELATED"/>
    <property type="match status" value="1"/>
</dbReference>
<evidence type="ECO:0000256" key="1">
    <source>
        <dbReference type="ARBA" id="ARBA00023015"/>
    </source>
</evidence>
<keyword evidence="1" id="KW-0805">Transcription regulation</keyword>
<protein>
    <submittedName>
        <fullName evidence="4">Transcriptional regulator, DeoR family</fullName>
    </submittedName>
</protein>
<dbReference type="STRING" id="592010.GCWU000182_001214"/>
<keyword evidence="5" id="KW-1185">Reference proteome</keyword>
<dbReference type="InterPro" id="IPR014036">
    <property type="entry name" value="DeoR-like_C"/>
</dbReference>
<evidence type="ECO:0000313" key="5">
    <source>
        <dbReference type="Proteomes" id="UP000019050"/>
    </source>
</evidence>
<reference evidence="4" key="1">
    <citation type="submission" date="2013-06" db="EMBL/GenBank/DDBJ databases">
        <authorList>
            <person name="Weinstock G."/>
            <person name="Sodergren E."/>
            <person name="Clifton S."/>
            <person name="Fulton L."/>
            <person name="Fulton B."/>
            <person name="Courtney L."/>
            <person name="Fronick C."/>
            <person name="Harrison M."/>
            <person name="Strong C."/>
            <person name="Farmer C."/>
            <person name="Delahaunty K."/>
            <person name="Markovic C."/>
            <person name="Hall O."/>
            <person name="Minx P."/>
            <person name="Tomlinson C."/>
            <person name="Mitreva M."/>
            <person name="Nelson J."/>
            <person name="Hou S."/>
            <person name="Wollam A."/>
            <person name="Pepin K.H."/>
            <person name="Johnson M."/>
            <person name="Bhonagiri V."/>
            <person name="Nash W.E."/>
            <person name="Warren W."/>
            <person name="Chinwalla A."/>
            <person name="Mardis E.R."/>
            <person name="Wilson R.K."/>
        </authorList>
    </citation>
    <scope>NUCLEOTIDE SEQUENCE [LARGE SCALE GENOMIC DNA]</scope>
    <source>
        <strain evidence="4">ATCC 49176</strain>
    </source>
</reference>
<accession>W1Q2V8</accession>
<dbReference type="OrthoDB" id="9798651at2"/>
<feature type="domain" description="HTH deoR-type" evidence="3">
    <location>
        <begin position="8"/>
        <end position="65"/>
    </location>
</feature>
<dbReference type="InterPro" id="IPR037171">
    <property type="entry name" value="NagB/RpiA_transferase-like"/>
</dbReference>
<dbReference type="Proteomes" id="UP000019050">
    <property type="component" value="Unassembled WGS sequence"/>
</dbReference>
<evidence type="ECO:0000259" key="3">
    <source>
        <dbReference type="PROSITE" id="PS51000"/>
    </source>
</evidence>
<dbReference type="PANTHER" id="PTHR30363">
    <property type="entry name" value="HTH-TYPE TRANSCRIPTIONAL REGULATOR SRLR-RELATED"/>
    <property type="match status" value="1"/>
</dbReference>